<dbReference type="Pfam" id="PF07534">
    <property type="entry name" value="TLD"/>
    <property type="match status" value="2"/>
</dbReference>
<reference evidence="3 4" key="1">
    <citation type="submission" date="2018-06" db="EMBL/GenBank/DDBJ databases">
        <title>Comparative genomics reveals the genomic features of Rhizophagus irregularis, R. cerebriforme, R. diaphanum and Gigaspora rosea, and their symbiotic lifestyle signature.</title>
        <authorList>
            <person name="Morin E."/>
            <person name="San Clemente H."/>
            <person name="Chen E.C.H."/>
            <person name="De La Providencia I."/>
            <person name="Hainaut M."/>
            <person name="Kuo A."/>
            <person name="Kohler A."/>
            <person name="Murat C."/>
            <person name="Tang N."/>
            <person name="Roy S."/>
            <person name="Loubradou J."/>
            <person name="Henrissat B."/>
            <person name="Grigoriev I.V."/>
            <person name="Corradi N."/>
            <person name="Roux C."/>
            <person name="Martin F.M."/>
        </authorList>
    </citation>
    <scope>NUCLEOTIDE SEQUENCE [LARGE SCALE GENOMIC DNA]</scope>
    <source>
        <strain evidence="3 4">DAOM 227022</strain>
    </source>
</reference>
<proteinExistence type="predicted"/>
<dbReference type="Gene3D" id="3.30.710.10">
    <property type="entry name" value="Potassium Channel Kv1.1, Chain A"/>
    <property type="match status" value="1"/>
</dbReference>
<dbReference type="PANTHER" id="PTHR45774:SF3">
    <property type="entry name" value="BTB (POZ) DOMAIN-CONTAINING 2B-RELATED"/>
    <property type="match status" value="1"/>
</dbReference>
<dbReference type="CDD" id="cd18186">
    <property type="entry name" value="BTB_POZ_ZBTB_KLHL-like"/>
    <property type="match status" value="1"/>
</dbReference>
<feature type="domain" description="TLDc" evidence="2">
    <location>
        <begin position="467"/>
        <end position="608"/>
    </location>
</feature>
<evidence type="ECO:0000259" key="2">
    <source>
        <dbReference type="PROSITE" id="PS51886"/>
    </source>
</evidence>
<dbReference type="InterPro" id="IPR006571">
    <property type="entry name" value="TLDc_dom"/>
</dbReference>
<organism evidence="3 4">
    <name type="scientific">Glomus cerebriforme</name>
    <dbReference type="NCBI Taxonomy" id="658196"/>
    <lineage>
        <taxon>Eukaryota</taxon>
        <taxon>Fungi</taxon>
        <taxon>Fungi incertae sedis</taxon>
        <taxon>Mucoromycota</taxon>
        <taxon>Glomeromycotina</taxon>
        <taxon>Glomeromycetes</taxon>
        <taxon>Glomerales</taxon>
        <taxon>Glomeraceae</taxon>
        <taxon>Glomus</taxon>
    </lineage>
</organism>
<name>A0A397SBB0_9GLOM</name>
<sequence length="627" mass="73406">MSYTLESDVIKAFKELLKTEANYDIIIRIRKNNDYKEFHAHSIILSCRSEYFKNIFSAKDIEKKDGKYIIEKQNITPQAFDIILKYLYTGHININNKTGAEVLDILITSDELNLNQLTKVTEDFIIENHQQFLQNDPVGILLIIYCYKSLVNLQELCLETICFNPTLLFNSDKFIELPVPLLEIILKRDHLNLIEIKIWENLIKWGLAQERSLNRDVSKWNQEDFNNFQRILYKFIPLIRFYEISSEDYANKVKPYEKILPKELKDDIFKFHMIPGYKPTLNTWISKFSRYYSDSVLINQKHITIFANWIDKKEGNSKYINNIPYKFNLLYRASRDGFTSVAFHNKCNYKGATIVIIKIKDSEQIIGGYNALELEKDIYRSTMNNFIFSFKDRRRTNTAKVGYRKYDTCYLIDKNCGPVFDGHFYCSISWIINNEYLNSYPNIGLPIGTNINIDDYEVFQRSFFDSVLINKAQNHLALFASWIDKEEVNFGTSIPYKFNLLYRASRDGFTITEFHNKCDNKGPTIMIIKITGSKQIIGGYNPFEWDSVGDYYKTTTDIYGPVFGGYFYCDYDGTAWTIQKEYLISFPKIGLPTGLEISVDDYEVFQVAKSECVKAKAIINKEKKNLF</sequence>
<dbReference type="SMART" id="SM00875">
    <property type="entry name" value="BACK"/>
    <property type="match status" value="1"/>
</dbReference>
<dbReference type="SMART" id="SM00225">
    <property type="entry name" value="BTB"/>
    <property type="match status" value="1"/>
</dbReference>
<evidence type="ECO:0000259" key="1">
    <source>
        <dbReference type="PROSITE" id="PS50097"/>
    </source>
</evidence>
<evidence type="ECO:0000313" key="4">
    <source>
        <dbReference type="Proteomes" id="UP000265703"/>
    </source>
</evidence>
<dbReference type="InterPro" id="IPR000210">
    <property type="entry name" value="BTB/POZ_dom"/>
</dbReference>
<dbReference type="InterPro" id="IPR011333">
    <property type="entry name" value="SKP1/BTB/POZ_sf"/>
</dbReference>
<dbReference type="Gene3D" id="1.25.40.420">
    <property type="match status" value="1"/>
</dbReference>
<accession>A0A397SBB0</accession>
<dbReference type="OrthoDB" id="25620at2759"/>
<evidence type="ECO:0000313" key="3">
    <source>
        <dbReference type="EMBL" id="RIA83593.1"/>
    </source>
</evidence>
<feature type="domain" description="BTB" evidence="1">
    <location>
        <begin position="23"/>
        <end position="96"/>
    </location>
</feature>
<dbReference type="InterPro" id="IPR011705">
    <property type="entry name" value="BACK"/>
</dbReference>
<gene>
    <name evidence="3" type="ORF">C1645_833577</name>
</gene>
<protein>
    <submittedName>
        <fullName evidence="3">BTB/POZ domain-containing protein</fullName>
    </submittedName>
</protein>
<dbReference type="PROSITE" id="PS51886">
    <property type="entry name" value="TLDC"/>
    <property type="match status" value="2"/>
</dbReference>
<feature type="domain" description="TLDc" evidence="2">
    <location>
        <begin position="296"/>
        <end position="462"/>
    </location>
</feature>
<comment type="caution">
    <text evidence="3">The sequence shown here is derived from an EMBL/GenBank/DDBJ whole genome shotgun (WGS) entry which is preliminary data.</text>
</comment>
<dbReference type="SUPFAM" id="SSF54695">
    <property type="entry name" value="POZ domain"/>
    <property type="match status" value="1"/>
</dbReference>
<dbReference type="AlphaFoldDB" id="A0A397SBB0"/>
<dbReference type="PROSITE" id="PS50097">
    <property type="entry name" value="BTB"/>
    <property type="match status" value="1"/>
</dbReference>
<dbReference type="PANTHER" id="PTHR45774">
    <property type="entry name" value="BTB/POZ DOMAIN-CONTAINING"/>
    <property type="match status" value="1"/>
</dbReference>
<keyword evidence="4" id="KW-1185">Reference proteome</keyword>
<dbReference type="Pfam" id="PF00651">
    <property type="entry name" value="BTB"/>
    <property type="match status" value="1"/>
</dbReference>
<dbReference type="EMBL" id="QKYT01000558">
    <property type="protein sequence ID" value="RIA83593.1"/>
    <property type="molecule type" value="Genomic_DNA"/>
</dbReference>
<dbReference type="Proteomes" id="UP000265703">
    <property type="component" value="Unassembled WGS sequence"/>
</dbReference>